<evidence type="ECO:0000313" key="5">
    <source>
        <dbReference type="EMBL" id="RMI07108.1"/>
    </source>
</evidence>
<name>A0A3M2J9F6_9CELL</name>
<sequence>MDAAPLTHDARPAGPPAPAARAGAAWRRATGPFVRWFARRHLSWPGLLGALLGLTAAMTPSLLPRPTLYLGVIAGVGAAVGYAVGVGVAWVLHRAGLPLPPARFRNRAWQVLAWLGPVLAVVVVAVGAAWQDDVRALVGQPRQTSSAVIVGVLALAVGLGLIAAARVLVRLSRRVARLLGRWIPARAASVAGVLLVTLLVYWLAAGVLFRVVVDVSDSVYSGTNAGTDEGVEPVTSPLRSGSPDSLVTWDSLGRQGRTFVAGGPTVAQVDTVAGPVTGATAVEPIRVYAGLDSAGTARERADLAVAELERTGAFDRAVLVVAGATGTGWTEPQQLAALEYLWSGDTAVATVQYSFLPSWLSFLVDAERATDAGRELFDAVHARWSALPEDDRPLLISYGLSLGSFAAQAPFGSVGDLTTRVDGALYVGTPNFTPLWGTLTTGRDPGSPEWQPVVDDGTSVRFGSGAEDLGSPDAGWDAPRVAYLQHASDPVVWWSWDLLTQQPDWLAEPRGPDVSGRVRWFPVITFLQVTVDQFFGVSVPDGHGHNYASQVVGAWADVTDPPGWTADDLTDLQTLIDETLTLPTLPGASVG</sequence>
<feature type="region of interest" description="Disordered" evidence="1">
    <location>
        <begin position="1"/>
        <end position="21"/>
    </location>
</feature>
<dbReference type="InterPro" id="IPR012037">
    <property type="entry name" value="Alpha/beta-hydrolase_fam"/>
</dbReference>
<keyword evidence="2" id="KW-1133">Transmembrane helix</keyword>
<feature type="transmembrane region" description="Helical" evidence="2">
    <location>
        <begin position="190"/>
        <end position="213"/>
    </location>
</feature>
<dbReference type="EMBL" id="RFFI01000078">
    <property type="protein sequence ID" value="RMI07108.1"/>
    <property type="molecule type" value="Genomic_DNA"/>
</dbReference>
<dbReference type="OrthoDB" id="4397445at2"/>
<evidence type="ECO:0008006" key="7">
    <source>
        <dbReference type="Google" id="ProtNLM"/>
    </source>
</evidence>
<dbReference type="AlphaFoldDB" id="A0A3M2J9F6"/>
<evidence type="ECO:0000256" key="2">
    <source>
        <dbReference type="SAM" id="Phobius"/>
    </source>
</evidence>
<evidence type="ECO:0000256" key="1">
    <source>
        <dbReference type="SAM" id="MobiDB-lite"/>
    </source>
</evidence>
<dbReference type="RefSeq" id="WP_122149988.1">
    <property type="nucleotide sequence ID" value="NZ_RFFI01000078.1"/>
</dbReference>
<keyword evidence="6" id="KW-1185">Reference proteome</keyword>
<feature type="transmembrane region" description="Helical" evidence="2">
    <location>
        <begin position="69"/>
        <end position="92"/>
    </location>
</feature>
<keyword evidence="2" id="KW-0812">Transmembrane</keyword>
<dbReference type="InterPro" id="IPR027787">
    <property type="entry name" value="Alpha/beta-hydrolase_catalytic"/>
</dbReference>
<feature type="transmembrane region" description="Helical" evidence="2">
    <location>
        <begin position="145"/>
        <end position="169"/>
    </location>
</feature>
<dbReference type="Proteomes" id="UP000269289">
    <property type="component" value="Unassembled WGS sequence"/>
</dbReference>
<proteinExistence type="predicted"/>
<keyword evidence="2" id="KW-0472">Membrane</keyword>
<reference evidence="5 6" key="1">
    <citation type="submission" date="2018-10" db="EMBL/GenBank/DDBJ databases">
        <title>Isolation, diversity and antifungal activity of actinobacteria from wheat.</title>
        <authorList>
            <person name="Han C."/>
        </authorList>
    </citation>
    <scope>NUCLEOTIDE SEQUENCE [LARGE SCALE GENOMIC DNA]</scope>
    <source>
        <strain evidence="5 6">NEAU-YY56</strain>
    </source>
</reference>
<feature type="domain" description="Alpha/beta-hydrolase catalytic" evidence="3">
    <location>
        <begin position="285"/>
        <end position="571"/>
    </location>
</feature>
<dbReference type="InterPro" id="IPR027788">
    <property type="entry name" value="Alpha/beta-hydrolase_N_dom"/>
</dbReference>
<dbReference type="Pfam" id="PF10081">
    <property type="entry name" value="Abhydrolase_9"/>
    <property type="match status" value="1"/>
</dbReference>
<comment type="caution">
    <text evidence="5">The sequence shown here is derived from an EMBL/GenBank/DDBJ whole genome shotgun (WGS) entry which is preliminary data.</text>
</comment>
<dbReference type="Pfam" id="PF15420">
    <property type="entry name" value="Abhydrolase_9_N"/>
    <property type="match status" value="1"/>
</dbReference>
<dbReference type="PIRSF" id="PIRSF007542">
    <property type="entry name" value="UCP007542"/>
    <property type="match status" value="1"/>
</dbReference>
<feature type="transmembrane region" description="Helical" evidence="2">
    <location>
        <begin position="42"/>
        <end position="63"/>
    </location>
</feature>
<protein>
    <recommendedName>
        <fullName evidence="7">Alpha/beta-hydrolase catalytic domain-containing protein</fullName>
    </recommendedName>
</protein>
<gene>
    <name evidence="5" type="ORF">EBM89_13755</name>
</gene>
<organism evidence="5 6">
    <name type="scientific">Cellulomonas triticagri</name>
    <dbReference type="NCBI Taxonomy" id="2483352"/>
    <lineage>
        <taxon>Bacteria</taxon>
        <taxon>Bacillati</taxon>
        <taxon>Actinomycetota</taxon>
        <taxon>Actinomycetes</taxon>
        <taxon>Micrococcales</taxon>
        <taxon>Cellulomonadaceae</taxon>
        <taxon>Cellulomonas</taxon>
    </lineage>
</organism>
<feature type="domain" description="Alpha/beta-hydrolase N-terminal" evidence="4">
    <location>
        <begin position="58"/>
        <end position="264"/>
    </location>
</feature>
<feature type="region of interest" description="Disordered" evidence="1">
    <location>
        <begin position="224"/>
        <end position="243"/>
    </location>
</feature>
<feature type="transmembrane region" description="Helical" evidence="2">
    <location>
        <begin position="112"/>
        <end position="130"/>
    </location>
</feature>
<evidence type="ECO:0000259" key="3">
    <source>
        <dbReference type="Pfam" id="PF10081"/>
    </source>
</evidence>
<evidence type="ECO:0000259" key="4">
    <source>
        <dbReference type="Pfam" id="PF15420"/>
    </source>
</evidence>
<evidence type="ECO:0000313" key="6">
    <source>
        <dbReference type="Proteomes" id="UP000269289"/>
    </source>
</evidence>
<accession>A0A3M2J9F6</accession>